<protein>
    <recommendedName>
        <fullName evidence="9">Protein translocase subunit SecE</fullName>
    </recommendedName>
</protein>
<dbReference type="GO" id="GO:0005886">
    <property type="term" value="C:plasma membrane"/>
    <property type="evidence" value="ECO:0007669"/>
    <property type="project" value="UniProtKB-SubCell"/>
</dbReference>
<organism evidence="10 12">
    <name type="scientific">Exiguobacterium aurantiacum</name>
    <dbReference type="NCBI Taxonomy" id="33987"/>
    <lineage>
        <taxon>Bacteria</taxon>
        <taxon>Bacillati</taxon>
        <taxon>Bacillota</taxon>
        <taxon>Bacilli</taxon>
        <taxon>Bacillales</taxon>
        <taxon>Bacillales Family XII. Incertae Sedis</taxon>
        <taxon>Exiguobacterium</taxon>
    </lineage>
</organism>
<dbReference type="GO" id="GO:0043952">
    <property type="term" value="P:protein transport by the Sec complex"/>
    <property type="evidence" value="ECO:0007669"/>
    <property type="project" value="UniProtKB-UniRule"/>
</dbReference>
<dbReference type="InterPro" id="IPR005807">
    <property type="entry name" value="SecE_bac"/>
</dbReference>
<evidence type="ECO:0000256" key="7">
    <source>
        <dbReference type="ARBA" id="ARBA00023010"/>
    </source>
</evidence>
<keyword evidence="6 9" id="KW-1133">Transmembrane helix</keyword>
<comment type="similarity">
    <text evidence="9">Belongs to the SecE/SEC61-gamma family.</text>
</comment>
<keyword evidence="2 9" id="KW-0813">Transport</keyword>
<keyword evidence="3 9" id="KW-1003">Cell membrane</keyword>
<sequence>MNFLRDVWKELKKTSWPTRKELTKYTITVIATVVVIGLFVFGVDTGVSYLVNLLIN</sequence>
<evidence type="ECO:0000256" key="2">
    <source>
        <dbReference type="ARBA" id="ARBA00022448"/>
    </source>
</evidence>
<proteinExistence type="inferred from homology"/>
<reference evidence="11" key="2">
    <citation type="submission" date="2022-07" db="EMBL/GenBank/DDBJ databases">
        <title>Complete genome of CX2.</title>
        <authorList>
            <person name="Cao G."/>
        </authorList>
    </citation>
    <scope>NUCLEOTIDE SEQUENCE</scope>
    <source>
        <strain evidence="11">CX2</strain>
    </source>
</reference>
<dbReference type="Gene3D" id="1.20.5.1030">
    <property type="entry name" value="Preprotein translocase secy subunit"/>
    <property type="match status" value="1"/>
</dbReference>
<evidence type="ECO:0000256" key="6">
    <source>
        <dbReference type="ARBA" id="ARBA00022989"/>
    </source>
</evidence>
<dbReference type="InterPro" id="IPR038379">
    <property type="entry name" value="SecE_sf"/>
</dbReference>
<evidence type="ECO:0000313" key="13">
    <source>
        <dbReference type="Proteomes" id="UP001060325"/>
    </source>
</evidence>
<dbReference type="GO" id="GO:0006605">
    <property type="term" value="P:protein targeting"/>
    <property type="evidence" value="ECO:0007669"/>
    <property type="project" value="UniProtKB-UniRule"/>
</dbReference>
<accession>A0A377FPP5</accession>
<keyword evidence="13" id="KW-1185">Reference proteome</keyword>
<dbReference type="GO" id="GO:0009306">
    <property type="term" value="P:protein secretion"/>
    <property type="evidence" value="ECO:0007669"/>
    <property type="project" value="UniProtKB-UniRule"/>
</dbReference>
<dbReference type="PANTHER" id="PTHR33910">
    <property type="entry name" value="PROTEIN TRANSLOCASE SUBUNIT SECE"/>
    <property type="match status" value="1"/>
</dbReference>
<name>A0A377FPP5_9BACL</name>
<gene>
    <name evidence="9 11" type="primary">secE</name>
    <name evidence="10" type="ORF">NCTC13163_00116</name>
    <name evidence="11" type="ORF">NMQ00_00570</name>
</gene>
<dbReference type="AlphaFoldDB" id="A0A377FPP5"/>
<keyword evidence="4 9" id="KW-0812">Transmembrane</keyword>
<dbReference type="PROSITE" id="PS01067">
    <property type="entry name" value="SECE_SEC61G"/>
    <property type="match status" value="1"/>
</dbReference>
<dbReference type="GO" id="GO:0008320">
    <property type="term" value="F:protein transmembrane transporter activity"/>
    <property type="evidence" value="ECO:0007669"/>
    <property type="project" value="UniProtKB-UniRule"/>
</dbReference>
<comment type="subcellular location">
    <subcellularLocation>
        <location evidence="9">Cell membrane</location>
        <topology evidence="9">Single-pass membrane protein</topology>
    </subcellularLocation>
    <subcellularLocation>
        <location evidence="1">Membrane</location>
    </subcellularLocation>
</comment>
<evidence type="ECO:0000256" key="1">
    <source>
        <dbReference type="ARBA" id="ARBA00004370"/>
    </source>
</evidence>
<dbReference type="GO" id="GO:0065002">
    <property type="term" value="P:intracellular protein transmembrane transport"/>
    <property type="evidence" value="ECO:0007669"/>
    <property type="project" value="UniProtKB-UniRule"/>
</dbReference>
<dbReference type="InterPro" id="IPR001901">
    <property type="entry name" value="Translocase_SecE/Sec61-g"/>
</dbReference>
<dbReference type="RefSeq" id="WP_012727692.1">
    <property type="nucleotide sequence ID" value="NZ_CP085207.1"/>
</dbReference>
<comment type="subunit">
    <text evidence="9">Component of the Sec protein translocase complex. Heterotrimer consisting of SecY, SecE and SecG subunits. The heterotrimers can form oligomers, although 1 heterotrimer is thought to be able to translocate proteins. Interacts with the ribosome. Interacts with SecDF, and other proteins may be involved. Interacts with SecA.</text>
</comment>
<evidence type="ECO:0000256" key="9">
    <source>
        <dbReference type="HAMAP-Rule" id="MF_00422"/>
    </source>
</evidence>
<keyword evidence="8 9" id="KW-0472">Membrane</keyword>
<dbReference type="Proteomes" id="UP001060325">
    <property type="component" value="Chromosome"/>
</dbReference>
<evidence type="ECO:0000313" key="12">
    <source>
        <dbReference type="Proteomes" id="UP000254060"/>
    </source>
</evidence>
<dbReference type="STRING" id="1397694.GCA_000702585_00639"/>
<keyword evidence="7 9" id="KW-0811">Translocation</keyword>
<feature type="transmembrane region" description="Helical" evidence="9">
    <location>
        <begin position="22"/>
        <end position="43"/>
    </location>
</feature>
<dbReference type="EMBL" id="CP101462">
    <property type="protein sequence ID" value="UTT43033.1"/>
    <property type="molecule type" value="Genomic_DNA"/>
</dbReference>
<dbReference type="EMBL" id="UGGP01000001">
    <property type="protein sequence ID" value="STO06792.1"/>
    <property type="molecule type" value="Genomic_DNA"/>
</dbReference>
<evidence type="ECO:0000313" key="10">
    <source>
        <dbReference type="EMBL" id="STO06792.1"/>
    </source>
</evidence>
<dbReference type="PANTHER" id="PTHR33910:SF1">
    <property type="entry name" value="PROTEIN TRANSLOCASE SUBUNIT SECE"/>
    <property type="match status" value="1"/>
</dbReference>
<dbReference type="NCBIfam" id="TIGR00964">
    <property type="entry name" value="secE_bact"/>
    <property type="match status" value="1"/>
</dbReference>
<evidence type="ECO:0000256" key="4">
    <source>
        <dbReference type="ARBA" id="ARBA00022692"/>
    </source>
</evidence>
<evidence type="ECO:0000256" key="5">
    <source>
        <dbReference type="ARBA" id="ARBA00022927"/>
    </source>
</evidence>
<comment type="function">
    <text evidence="9">Essential subunit of the Sec protein translocation channel SecYEG. Clamps together the 2 halves of SecY. May contact the channel plug during translocation.</text>
</comment>
<dbReference type="Proteomes" id="UP000254060">
    <property type="component" value="Unassembled WGS sequence"/>
</dbReference>
<dbReference type="GeneID" id="99711320"/>
<evidence type="ECO:0000256" key="3">
    <source>
        <dbReference type="ARBA" id="ARBA00022475"/>
    </source>
</evidence>
<evidence type="ECO:0000256" key="8">
    <source>
        <dbReference type="ARBA" id="ARBA00023136"/>
    </source>
</evidence>
<keyword evidence="5 9" id="KW-0653">Protein transport</keyword>
<reference evidence="10 12" key="1">
    <citation type="submission" date="2018-06" db="EMBL/GenBank/DDBJ databases">
        <authorList>
            <consortium name="Pathogen Informatics"/>
            <person name="Doyle S."/>
        </authorList>
    </citation>
    <scope>NUCLEOTIDE SEQUENCE [LARGE SCALE GENOMIC DNA]</scope>
    <source>
        <strain evidence="10 12">NCTC13163</strain>
    </source>
</reference>
<dbReference type="HAMAP" id="MF_00422">
    <property type="entry name" value="SecE"/>
    <property type="match status" value="1"/>
</dbReference>
<dbReference type="Pfam" id="PF00584">
    <property type="entry name" value="SecE"/>
    <property type="match status" value="1"/>
</dbReference>
<evidence type="ECO:0000313" key="11">
    <source>
        <dbReference type="EMBL" id="UTT43033.1"/>
    </source>
</evidence>